<dbReference type="Pfam" id="PF06439">
    <property type="entry name" value="3keto-disac_hyd"/>
    <property type="match status" value="1"/>
</dbReference>
<accession>A0A1I3FVA1</accession>
<sequence>MSETRLMVHIMVLLSIVCMTDLAVAQPFLKFGQETQDVVEWGPSNRLHWRGLEWHAVNTGSDTWKVKGKTLVCSGHPIGVIRSAKQYENFMLYVEWKHMEAGGNSGVFVWSDAVPGENRLPGGVEVQMLDLEWVELNKRDGVKPPIAYVHGELFGVGGVNVVPDNPRGSRSKSIENRSKGKGEWNTYQVICVDGTIKLSVNGKFVNGIQKSSIKKGYLCLESEGAEIHFRNLKLIELPPGVTSADQVATEVN</sequence>
<evidence type="ECO:0000313" key="3">
    <source>
        <dbReference type="Proteomes" id="UP000198670"/>
    </source>
</evidence>
<dbReference type="EMBL" id="FOQO01000002">
    <property type="protein sequence ID" value="SFI15156.1"/>
    <property type="molecule type" value="Genomic_DNA"/>
</dbReference>
<dbReference type="RefSeq" id="WP_245893102.1">
    <property type="nucleotide sequence ID" value="NZ_FOQO01000002.1"/>
</dbReference>
<name>A0A1I3FVA1_9SPHI</name>
<dbReference type="AlphaFoldDB" id="A0A1I3FVA1"/>
<feature type="domain" description="3-keto-alpha-glucoside-1,2-lyase/3-keto-2-hydroxy-glucal hydratase" evidence="1">
    <location>
        <begin position="54"/>
        <end position="234"/>
    </location>
</feature>
<keyword evidence="3" id="KW-1185">Reference proteome</keyword>
<reference evidence="2 3" key="1">
    <citation type="submission" date="2016-10" db="EMBL/GenBank/DDBJ databases">
        <authorList>
            <person name="de Groot N.N."/>
        </authorList>
    </citation>
    <scope>NUCLEOTIDE SEQUENCE [LARGE SCALE GENOMIC DNA]</scope>
    <source>
        <strain evidence="2 3">RK1</strain>
    </source>
</reference>
<dbReference type="Proteomes" id="UP000198670">
    <property type="component" value="Unassembled WGS sequence"/>
</dbReference>
<evidence type="ECO:0000259" key="1">
    <source>
        <dbReference type="Pfam" id="PF06439"/>
    </source>
</evidence>
<proteinExistence type="predicted"/>
<dbReference type="GO" id="GO:0016787">
    <property type="term" value="F:hydrolase activity"/>
    <property type="evidence" value="ECO:0007669"/>
    <property type="project" value="InterPro"/>
</dbReference>
<dbReference type="Gene3D" id="2.60.120.560">
    <property type="entry name" value="Exo-inulinase, domain 1"/>
    <property type="match status" value="1"/>
</dbReference>
<organism evidence="2 3">
    <name type="scientific">Parapedobacter indicus</name>
    <dbReference type="NCBI Taxonomy" id="1477437"/>
    <lineage>
        <taxon>Bacteria</taxon>
        <taxon>Pseudomonadati</taxon>
        <taxon>Bacteroidota</taxon>
        <taxon>Sphingobacteriia</taxon>
        <taxon>Sphingobacteriales</taxon>
        <taxon>Sphingobacteriaceae</taxon>
        <taxon>Parapedobacter</taxon>
    </lineage>
</organism>
<evidence type="ECO:0000313" key="2">
    <source>
        <dbReference type="EMBL" id="SFI15156.1"/>
    </source>
</evidence>
<dbReference type="STRING" id="1477437.SAMN05444682_102512"/>
<protein>
    <recommendedName>
        <fullName evidence="1">3-keto-alpha-glucoside-1,2-lyase/3-keto-2-hydroxy-glucal hydratase domain-containing protein</fullName>
    </recommendedName>
</protein>
<dbReference type="InterPro" id="IPR010496">
    <property type="entry name" value="AL/BT2_dom"/>
</dbReference>
<gene>
    <name evidence="2" type="ORF">SAMN05444682_102512</name>
</gene>